<proteinExistence type="predicted"/>
<evidence type="ECO:0000313" key="4">
    <source>
        <dbReference type="Proteomes" id="UP000016930"/>
    </source>
</evidence>
<accession>M2QX33</accession>
<feature type="region of interest" description="Disordered" evidence="1">
    <location>
        <begin position="1"/>
        <end position="40"/>
    </location>
</feature>
<dbReference type="HOGENOM" id="CLU_089023_0_0_1"/>
<gene>
    <name evidence="3" type="ORF">CERSUDRAFT_43043</name>
</gene>
<dbReference type="InterPro" id="IPR003114">
    <property type="entry name" value="Phox_assoc"/>
</dbReference>
<dbReference type="OrthoDB" id="5582218at2759"/>
<dbReference type="Proteomes" id="UP000016930">
    <property type="component" value="Unassembled WGS sequence"/>
</dbReference>
<dbReference type="PROSITE" id="PS51207">
    <property type="entry name" value="PXA"/>
    <property type="match status" value="1"/>
</dbReference>
<evidence type="ECO:0000313" key="3">
    <source>
        <dbReference type="EMBL" id="EMD41693.1"/>
    </source>
</evidence>
<dbReference type="SMART" id="SM00313">
    <property type="entry name" value="PXA"/>
    <property type="match status" value="1"/>
</dbReference>
<sequence length="259" mass="28451">MAAPPSAARPRRPPPTRSIKSTTSSFGDKASTSALSAPKPKPVSLARRLLFPQLPADAPLPPLLSHPGAVPLDVELYDFIALALRAFVNPWWTKITRYDREFLPAITGVLAHVLRTLETRARAADLPSLVFQDVPAILAQHVNDYRAAQAKAGSAYAAGGAMGVQQLFHGMQQHMAVGPNGAVDEVYMRQAVDCILKACLPSEDYEPETERYIVREIIVKILRDVIPKITQPWFIHKIMLDLMDSEGEDKPPDVRAHPA</sequence>
<feature type="domain" description="PXA" evidence="2">
    <location>
        <begin position="69"/>
        <end position="246"/>
    </location>
</feature>
<dbReference type="Pfam" id="PF02194">
    <property type="entry name" value="PXA"/>
    <property type="match status" value="1"/>
</dbReference>
<dbReference type="AlphaFoldDB" id="M2QX33"/>
<dbReference type="PANTHER" id="PTHR22775">
    <property type="entry name" value="SORTING NEXIN"/>
    <property type="match status" value="1"/>
</dbReference>
<evidence type="ECO:0000256" key="1">
    <source>
        <dbReference type="SAM" id="MobiDB-lite"/>
    </source>
</evidence>
<reference evidence="3 4" key="1">
    <citation type="journal article" date="2012" name="Proc. Natl. Acad. Sci. U.S.A.">
        <title>Comparative genomics of Ceriporiopsis subvermispora and Phanerochaete chrysosporium provide insight into selective ligninolysis.</title>
        <authorList>
            <person name="Fernandez-Fueyo E."/>
            <person name="Ruiz-Duenas F.J."/>
            <person name="Ferreira P."/>
            <person name="Floudas D."/>
            <person name="Hibbett D.S."/>
            <person name="Canessa P."/>
            <person name="Larrondo L.F."/>
            <person name="James T.Y."/>
            <person name="Seelenfreund D."/>
            <person name="Lobos S."/>
            <person name="Polanco R."/>
            <person name="Tello M."/>
            <person name="Honda Y."/>
            <person name="Watanabe T."/>
            <person name="Watanabe T."/>
            <person name="Ryu J.S."/>
            <person name="Kubicek C.P."/>
            <person name="Schmoll M."/>
            <person name="Gaskell J."/>
            <person name="Hammel K.E."/>
            <person name="St John F.J."/>
            <person name="Vanden Wymelenberg A."/>
            <person name="Sabat G."/>
            <person name="Splinter BonDurant S."/>
            <person name="Syed K."/>
            <person name="Yadav J.S."/>
            <person name="Doddapaneni H."/>
            <person name="Subramanian V."/>
            <person name="Lavin J.L."/>
            <person name="Oguiza J.A."/>
            <person name="Perez G."/>
            <person name="Pisabarro A.G."/>
            <person name="Ramirez L."/>
            <person name="Santoyo F."/>
            <person name="Master E."/>
            <person name="Coutinho P.M."/>
            <person name="Henrissat B."/>
            <person name="Lombard V."/>
            <person name="Magnuson J.K."/>
            <person name="Kuees U."/>
            <person name="Hori C."/>
            <person name="Igarashi K."/>
            <person name="Samejima M."/>
            <person name="Held B.W."/>
            <person name="Barry K.W."/>
            <person name="LaButti K.M."/>
            <person name="Lapidus A."/>
            <person name="Lindquist E.A."/>
            <person name="Lucas S.M."/>
            <person name="Riley R."/>
            <person name="Salamov A.A."/>
            <person name="Hoffmeister D."/>
            <person name="Schwenk D."/>
            <person name="Hadar Y."/>
            <person name="Yarden O."/>
            <person name="de Vries R.P."/>
            <person name="Wiebenga A."/>
            <person name="Stenlid J."/>
            <person name="Eastwood D."/>
            <person name="Grigoriev I.V."/>
            <person name="Berka R.M."/>
            <person name="Blanchette R.A."/>
            <person name="Kersten P."/>
            <person name="Martinez A.T."/>
            <person name="Vicuna R."/>
            <person name="Cullen D."/>
        </authorList>
    </citation>
    <scope>NUCLEOTIDE SEQUENCE [LARGE SCALE GENOMIC DNA]</scope>
    <source>
        <strain evidence="3 4">B</strain>
    </source>
</reference>
<keyword evidence="4" id="KW-1185">Reference proteome</keyword>
<evidence type="ECO:0000259" key="2">
    <source>
        <dbReference type="PROSITE" id="PS51207"/>
    </source>
</evidence>
<dbReference type="STRING" id="914234.M2QX33"/>
<dbReference type="EMBL" id="KB445791">
    <property type="protein sequence ID" value="EMD41693.1"/>
    <property type="molecule type" value="Genomic_DNA"/>
</dbReference>
<protein>
    <recommendedName>
        <fullName evidence="2">PXA domain-containing protein</fullName>
    </recommendedName>
</protein>
<name>M2QX33_CERS8</name>
<organism evidence="3 4">
    <name type="scientific">Ceriporiopsis subvermispora (strain B)</name>
    <name type="common">White-rot fungus</name>
    <name type="synonym">Gelatoporia subvermispora</name>
    <dbReference type="NCBI Taxonomy" id="914234"/>
    <lineage>
        <taxon>Eukaryota</taxon>
        <taxon>Fungi</taxon>
        <taxon>Dikarya</taxon>
        <taxon>Basidiomycota</taxon>
        <taxon>Agaricomycotina</taxon>
        <taxon>Agaricomycetes</taxon>
        <taxon>Polyporales</taxon>
        <taxon>Gelatoporiaceae</taxon>
        <taxon>Gelatoporia</taxon>
    </lineage>
</organism>
<dbReference type="GO" id="GO:0035091">
    <property type="term" value="F:phosphatidylinositol binding"/>
    <property type="evidence" value="ECO:0007669"/>
    <property type="project" value="TreeGrafter"/>
</dbReference>
<dbReference type="PANTHER" id="PTHR22775:SF3">
    <property type="entry name" value="SORTING NEXIN-13"/>
    <property type="match status" value="1"/>
</dbReference>